<proteinExistence type="predicted"/>
<dbReference type="Proteomes" id="UP000815325">
    <property type="component" value="Unassembled WGS sequence"/>
</dbReference>
<evidence type="ECO:0000313" key="2">
    <source>
        <dbReference type="Proteomes" id="UP000815325"/>
    </source>
</evidence>
<protein>
    <submittedName>
        <fullName evidence="1">Uncharacterized protein</fullName>
    </submittedName>
</protein>
<gene>
    <name evidence="1" type="ORF">DUNSADRAFT_9113</name>
</gene>
<keyword evidence="2" id="KW-1185">Reference proteome</keyword>
<dbReference type="EMBL" id="MU069765">
    <property type="protein sequence ID" value="KAF5834290.1"/>
    <property type="molecule type" value="Genomic_DNA"/>
</dbReference>
<sequence length="68" mass="7927">MLLIQLSGTHIVQPCCKVRCWSYNQCVVQQNRTVTIDWSIDHHPCLKPWLHSHIKPDRGLKHSESPNL</sequence>
<comment type="caution">
    <text evidence="1">The sequence shown here is derived from an EMBL/GenBank/DDBJ whole genome shotgun (WGS) entry which is preliminary data.</text>
</comment>
<organism evidence="1 2">
    <name type="scientific">Dunaliella salina</name>
    <name type="common">Green alga</name>
    <name type="synonym">Protococcus salinus</name>
    <dbReference type="NCBI Taxonomy" id="3046"/>
    <lineage>
        <taxon>Eukaryota</taxon>
        <taxon>Viridiplantae</taxon>
        <taxon>Chlorophyta</taxon>
        <taxon>core chlorophytes</taxon>
        <taxon>Chlorophyceae</taxon>
        <taxon>CS clade</taxon>
        <taxon>Chlamydomonadales</taxon>
        <taxon>Dunaliellaceae</taxon>
        <taxon>Dunaliella</taxon>
    </lineage>
</organism>
<reference evidence="1" key="1">
    <citation type="submission" date="2017-08" db="EMBL/GenBank/DDBJ databases">
        <authorList>
            <person name="Polle J.E."/>
            <person name="Barry K."/>
            <person name="Cushman J."/>
            <person name="Schmutz J."/>
            <person name="Tran D."/>
            <person name="Hathwaick L.T."/>
            <person name="Yim W.C."/>
            <person name="Jenkins J."/>
            <person name="Mckie-Krisberg Z.M."/>
            <person name="Prochnik S."/>
            <person name="Lindquist E."/>
            <person name="Dockter R.B."/>
            <person name="Adam C."/>
            <person name="Molina H."/>
            <person name="Bunkerborg J."/>
            <person name="Jin E."/>
            <person name="Buchheim M."/>
            <person name="Magnuson J."/>
        </authorList>
    </citation>
    <scope>NUCLEOTIDE SEQUENCE</scope>
    <source>
        <strain evidence="1">CCAP 19/18</strain>
    </source>
</reference>
<evidence type="ECO:0000313" key="1">
    <source>
        <dbReference type="EMBL" id="KAF5834290.1"/>
    </source>
</evidence>
<accession>A0ABQ7GI49</accession>
<name>A0ABQ7GI49_DUNSA</name>